<dbReference type="PANTHER" id="PTHR46889:SF4">
    <property type="entry name" value="TRANSPOSASE INSO FOR INSERTION SEQUENCE ELEMENT IS911B-RELATED"/>
    <property type="match status" value="1"/>
</dbReference>
<keyword evidence="1" id="KW-0175">Coiled coil</keyword>
<dbReference type="AlphaFoldDB" id="A0AA44F6S3"/>
<evidence type="ECO:0000259" key="2">
    <source>
        <dbReference type="PROSITE" id="PS50994"/>
    </source>
</evidence>
<dbReference type="Pfam" id="PF13333">
    <property type="entry name" value="rve_2"/>
    <property type="match status" value="1"/>
</dbReference>
<dbReference type="Pfam" id="PF00665">
    <property type="entry name" value="rve"/>
    <property type="match status" value="1"/>
</dbReference>
<evidence type="ECO:0000313" key="4">
    <source>
        <dbReference type="Proteomes" id="UP000702952"/>
    </source>
</evidence>
<name>A0AA44F6S3_AGRTU</name>
<dbReference type="GO" id="GO:0015074">
    <property type="term" value="P:DNA integration"/>
    <property type="evidence" value="ECO:0007669"/>
    <property type="project" value="InterPro"/>
</dbReference>
<proteinExistence type="predicted"/>
<dbReference type="SUPFAM" id="SSF46689">
    <property type="entry name" value="Homeodomain-like"/>
    <property type="match status" value="1"/>
</dbReference>
<feature type="domain" description="Integrase catalytic" evidence="2">
    <location>
        <begin position="344"/>
        <end position="509"/>
    </location>
</feature>
<accession>A0AA44F6S3</accession>
<dbReference type="InterPro" id="IPR001584">
    <property type="entry name" value="Integrase_cat-core"/>
</dbReference>
<dbReference type="InterPro" id="IPR012337">
    <property type="entry name" value="RNaseH-like_sf"/>
</dbReference>
<dbReference type="Gene3D" id="3.30.420.10">
    <property type="entry name" value="Ribonuclease H-like superfamily/Ribonuclease H"/>
    <property type="match status" value="1"/>
</dbReference>
<organism evidence="3 4">
    <name type="scientific">Agrobacterium tumefaciens</name>
    <dbReference type="NCBI Taxonomy" id="358"/>
    <lineage>
        <taxon>Bacteria</taxon>
        <taxon>Pseudomonadati</taxon>
        <taxon>Pseudomonadota</taxon>
        <taxon>Alphaproteobacteria</taxon>
        <taxon>Hyphomicrobiales</taxon>
        <taxon>Rhizobiaceae</taxon>
        <taxon>Rhizobium/Agrobacterium group</taxon>
        <taxon>Agrobacterium</taxon>
        <taxon>Agrobacterium tumefaciens complex</taxon>
    </lineage>
</organism>
<evidence type="ECO:0000313" key="3">
    <source>
        <dbReference type="EMBL" id="NTC29715.1"/>
    </source>
</evidence>
<dbReference type="InterPro" id="IPR025948">
    <property type="entry name" value="HTH-like_dom"/>
</dbReference>
<dbReference type="Proteomes" id="UP000702952">
    <property type="component" value="Unassembled WGS sequence"/>
</dbReference>
<dbReference type="RefSeq" id="WP_174018883.1">
    <property type="nucleotide sequence ID" value="NZ_JAAMAW010000021.1"/>
</dbReference>
<evidence type="ECO:0000256" key="1">
    <source>
        <dbReference type="SAM" id="Coils"/>
    </source>
</evidence>
<comment type="caution">
    <text evidence="3">The sequence shown here is derived from an EMBL/GenBank/DDBJ whole genome shotgun (WGS) entry which is preliminary data.</text>
</comment>
<dbReference type="InterPro" id="IPR048020">
    <property type="entry name" value="Transpos_IS3"/>
</dbReference>
<gene>
    <name evidence="3" type="ORF">G6M46_16395</name>
</gene>
<dbReference type="PROSITE" id="PS50994">
    <property type="entry name" value="INTEGRASE"/>
    <property type="match status" value="1"/>
</dbReference>
<protein>
    <submittedName>
        <fullName evidence="3">IS3 family transposase</fullName>
    </submittedName>
</protein>
<reference evidence="3" key="1">
    <citation type="journal article" date="2020" name="Science">
        <title>Unexpected conservation and global transmission of agrobacterial virulence plasmids.</title>
        <authorList>
            <person name="Weisberg A.J."/>
            <person name="Davis E.W. 2nd"/>
            <person name="Tabima J."/>
            <person name="Belcher M.S."/>
            <person name="Miller M."/>
            <person name="Kuo C.H."/>
            <person name="Loper J.E."/>
            <person name="Grunwald N.J."/>
            <person name="Putnam M.L."/>
            <person name="Chang J.H."/>
        </authorList>
    </citation>
    <scope>NUCLEOTIDE SEQUENCE</scope>
    <source>
        <strain evidence="3">17-1853-1a</strain>
    </source>
</reference>
<dbReference type="InterPro" id="IPR009057">
    <property type="entry name" value="Homeodomain-like_sf"/>
</dbReference>
<sequence length="512" mass="58797">MYSYAERLRAVELYLRLGKRLNATIRQLGYPTKNALKGWYREYVENRDLRVGAVARAPKFSKAQKQAALEHFRTHDRCISATMRALGYPGRGTLTAWVREAFPETRTSMVGRSWHPGYSEDVRQAGVIGLCGGDETAQQVADRLGVSRPTLYSWKDQLLGHEAHTSMKRRKASPKVPEREELERQLETLQRDVRQLQLEHDLLKKANELIKKDLGVDLQILSNREKTQLIDALKENYRLPELLAELRIARSSYFYHRARICLVDKYAAVRLSLAEIFEANRCCYGYRRMQASLARQSVMISEKVVQRLMKQEQLVVAKPRRRRFGSYLGEISPAPENLINRDFHAKAPNVKWLTDITEFQIPAGKVYLSPIIDCFDGMVISWSIGTQPDAGLVNTMLDAAIGTVDDGEQRPIIHSDRGAHYRWPGWLNRISNAQLVRSMSRKGCSQDNAACEGFFGRLKTELFYPRDWKAITIEQFVAEVDAYIRWYNEKRIKLSLGSLSPVEYRQSLGLNL</sequence>
<dbReference type="InterPro" id="IPR036397">
    <property type="entry name" value="RNaseH_sf"/>
</dbReference>
<dbReference type="Pfam" id="PF13276">
    <property type="entry name" value="HTH_21"/>
    <property type="match status" value="1"/>
</dbReference>
<dbReference type="PANTHER" id="PTHR46889">
    <property type="entry name" value="TRANSPOSASE INSF FOR INSERTION SEQUENCE IS3B-RELATED"/>
    <property type="match status" value="1"/>
</dbReference>
<dbReference type="GO" id="GO:0003676">
    <property type="term" value="F:nucleic acid binding"/>
    <property type="evidence" value="ECO:0007669"/>
    <property type="project" value="InterPro"/>
</dbReference>
<dbReference type="EMBL" id="JAAMAY010000027">
    <property type="protein sequence ID" value="NTC29715.1"/>
    <property type="molecule type" value="Genomic_DNA"/>
</dbReference>
<dbReference type="NCBIfam" id="NF033516">
    <property type="entry name" value="transpos_IS3"/>
    <property type="match status" value="1"/>
</dbReference>
<feature type="coiled-coil region" evidence="1">
    <location>
        <begin position="179"/>
        <end position="213"/>
    </location>
</feature>
<dbReference type="InterPro" id="IPR050900">
    <property type="entry name" value="Transposase_IS3/IS150/IS904"/>
</dbReference>
<dbReference type="SUPFAM" id="SSF53098">
    <property type="entry name" value="Ribonuclease H-like"/>
    <property type="match status" value="1"/>
</dbReference>
<dbReference type="Gene3D" id="1.10.10.60">
    <property type="entry name" value="Homeodomain-like"/>
    <property type="match status" value="1"/>
</dbReference>